<evidence type="ECO:0000256" key="9">
    <source>
        <dbReference type="ARBA" id="ARBA00022989"/>
    </source>
</evidence>
<comment type="similarity">
    <text evidence="16">Belongs to the NqrB/RnfD family.</text>
</comment>
<dbReference type="NCBIfam" id="NF003756">
    <property type="entry name" value="PRK05349.1"/>
    <property type="match status" value="1"/>
</dbReference>
<feature type="transmembrane region" description="Helical" evidence="16">
    <location>
        <begin position="162"/>
        <end position="181"/>
    </location>
</feature>
<dbReference type="GO" id="GO:0055085">
    <property type="term" value="P:transmembrane transport"/>
    <property type="evidence" value="ECO:0007669"/>
    <property type="project" value="InterPro"/>
</dbReference>
<evidence type="ECO:0000256" key="7">
    <source>
        <dbReference type="ARBA" id="ARBA00022692"/>
    </source>
</evidence>
<keyword evidence="19" id="KW-1185">Reference proteome</keyword>
<dbReference type="RefSeq" id="WP_119335423.1">
    <property type="nucleotide sequence ID" value="NZ_AP018558.1"/>
</dbReference>
<feature type="transmembrane region" description="Helical" evidence="16">
    <location>
        <begin position="345"/>
        <end position="363"/>
    </location>
</feature>
<comment type="subcellular location">
    <subcellularLocation>
        <location evidence="16">Cell membrane</location>
        <topology evidence="16">Multi-pass membrane protein</topology>
    </subcellularLocation>
</comment>
<evidence type="ECO:0000256" key="11">
    <source>
        <dbReference type="ARBA" id="ARBA00023053"/>
    </source>
</evidence>
<evidence type="ECO:0000256" key="5">
    <source>
        <dbReference type="ARBA" id="ARBA00022630"/>
    </source>
</evidence>
<evidence type="ECO:0000256" key="4">
    <source>
        <dbReference type="ARBA" id="ARBA00022553"/>
    </source>
</evidence>
<feature type="transmembrane region" description="Helical" evidence="16">
    <location>
        <begin position="315"/>
        <end position="333"/>
    </location>
</feature>
<keyword evidence="10 16" id="KW-0520">NAD</keyword>
<dbReference type="PANTHER" id="PTHR30578">
    <property type="entry name" value="ELECTRON TRANSPORT COMPLEX PROTEIN RNFD"/>
    <property type="match status" value="1"/>
</dbReference>
<keyword evidence="12 16" id="KW-0406">Ion transport</keyword>
<keyword evidence="11 16" id="KW-0915">Sodium</keyword>
<evidence type="ECO:0000256" key="1">
    <source>
        <dbReference type="ARBA" id="ARBA00022448"/>
    </source>
</evidence>
<evidence type="ECO:0000256" key="15">
    <source>
        <dbReference type="ARBA" id="ARBA00023201"/>
    </source>
</evidence>
<feature type="transmembrane region" description="Helical" evidence="16">
    <location>
        <begin position="56"/>
        <end position="76"/>
    </location>
</feature>
<evidence type="ECO:0000256" key="2">
    <source>
        <dbReference type="ARBA" id="ARBA00022475"/>
    </source>
</evidence>
<organism evidence="18 19">
    <name type="scientific">Hydrogenophilus thermoluteolus</name>
    <name type="common">Pseudomonas hydrogenothermophila</name>
    <dbReference type="NCBI Taxonomy" id="297"/>
    <lineage>
        <taxon>Bacteria</taxon>
        <taxon>Pseudomonadati</taxon>
        <taxon>Pseudomonadota</taxon>
        <taxon>Hydrogenophilia</taxon>
        <taxon>Hydrogenophilales</taxon>
        <taxon>Hydrogenophilaceae</taxon>
        <taxon>Hydrogenophilus</taxon>
    </lineage>
</organism>
<keyword evidence="5 16" id="KW-0285">Flavoprotein</keyword>
<dbReference type="GO" id="GO:0005886">
    <property type="term" value="C:plasma membrane"/>
    <property type="evidence" value="ECO:0007669"/>
    <property type="project" value="UniProtKB-SubCell"/>
</dbReference>
<keyword evidence="4 16" id="KW-0597">Phosphoprotein</keyword>
<keyword evidence="2 16" id="KW-1003">Cell membrane</keyword>
<evidence type="ECO:0000256" key="10">
    <source>
        <dbReference type="ARBA" id="ARBA00023027"/>
    </source>
</evidence>
<keyword evidence="8 16" id="KW-1278">Translocase</keyword>
<dbReference type="GO" id="GO:0010181">
    <property type="term" value="F:FMN binding"/>
    <property type="evidence" value="ECO:0007669"/>
    <property type="project" value="InterPro"/>
</dbReference>
<evidence type="ECO:0000256" key="16">
    <source>
        <dbReference type="HAMAP-Rule" id="MF_00426"/>
    </source>
</evidence>
<evidence type="ECO:0000313" key="18">
    <source>
        <dbReference type="EMBL" id="BBD77709.1"/>
    </source>
</evidence>
<accession>A0A2Z6DZE3</accession>
<feature type="transmembrane region" description="Helical" evidence="16">
    <location>
        <begin position="285"/>
        <end position="303"/>
    </location>
</feature>
<comment type="catalytic activity">
    <reaction evidence="16">
        <text>a ubiquinone + n Na(+)(in) + NADH + H(+) = a ubiquinol + n Na(+)(out) + NAD(+)</text>
        <dbReference type="Rhea" id="RHEA:47748"/>
        <dbReference type="Rhea" id="RHEA-COMP:9565"/>
        <dbReference type="Rhea" id="RHEA-COMP:9566"/>
        <dbReference type="ChEBI" id="CHEBI:15378"/>
        <dbReference type="ChEBI" id="CHEBI:16389"/>
        <dbReference type="ChEBI" id="CHEBI:17976"/>
        <dbReference type="ChEBI" id="CHEBI:29101"/>
        <dbReference type="ChEBI" id="CHEBI:57540"/>
        <dbReference type="ChEBI" id="CHEBI:57945"/>
        <dbReference type="EC" id="7.2.1.1"/>
    </reaction>
</comment>
<dbReference type="GO" id="GO:0022904">
    <property type="term" value="P:respiratory electron transport chain"/>
    <property type="evidence" value="ECO:0007669"/>
    <property type="project" value="InterPro"/>
</dbReference>
<feature type="transmembrane region" description="Helical" evidence="16">
    <location>
        <begin position="369"/>
        <end position="389"/>
    </location>
</feature>
<evidence type="ECO:0000256" key="13">
    <source>
        <dbReference type="ARBA" id="ARBA00023075"/>
    </source>
</evidence>
<keyword evidence="14 16" id="KW-0472">Membrane</keyword>
<protein>
    <recommendedName>
        <fullName evidence="16">Na(+)-translocating NADH-quinone reductase subunit B</fullName>
        <shortName evidence="16">Na(+)-NQR subunit B</shortName>
        <shortName evidence="16">Na(+)-translocating NQR subunit B</shortName>
        <ecNumber evidence="16">7.2.1.1</ecNumber>
    </recommendedName>
    <alternativeName>
        <fullName evidence="16">NQR complex subunit B</fullName>
    </alternativeName>
    <alternativeName>
        <fullName evidence="16">NQR-1 subunit B</fullName>
    </alternativeName>
</protein>
<dbReference type="EC" id="7.2.1.1" evidence="16"/>
<dbReference type="OrthoDB" id="9776359at2"/>
<dbReference type="EMBL" id="AP018558">
    <property type="protein sequence ID" value="BBD77709.1"/>
    <property type="molecule type" value="Genomic_DNA"/>
</dbReference>
<evidence type="ECO:0000256" key="17">
    <source>
        <dbReference type="PIRSR" id="PIRSR016055-50"/>
    </source>
</evidence>
<dbReference type="PIRSF" id="PIRSF016055">
    <property type="entry name" value="NADH-UbQ_OxRdtase_B_su"/>
    <property type="match status" value="1"/>
</dbReference>
<name>A0A2Z6DZE3_HYDTE</name>
<dbReference type="GO" id="GO:0006814">
    <property type="term" value="P:sodium ion transport"/>
    <property type="evidence" value="ECO:0007669"/>
    <property type="project" value="UniProtKB-UniRule"/>
</dbReference>
<keyword evidence="15 16" id="KW-0739">Sodium transport</keyword>
<keyword evidence="3" id="KW-0997">Cell inner membrane</keyword>
<dbReference type="InterPro" id="IPR010966">
    <property type="entry name" value="NqrB"/>
</dbReference>
<dbReference type="PANTHER" id="PTHR30578:SF1">
    <property type="entry name" value="NA(+)-TRANSLOCATING NADH-QUINONE REDUCTASE SUBUNIT B"/>
    <property type="match status" value="1"/>
</dbReference>
<gene>
    <name evidence="16 18" type="primary">nqrB</name>
    <name evidence="18" type="ORF">HPTL_1447</name>
</gene>
<dbReference type="AlphaFoldDB" id="A0A2Z6DZE3"/>
<keyword evidence="6 16" id="KW-0288">FMN</keyword>
<evidence type="ECO:0000313" key="19">
    <source>
        <dbReference type="Proteomes" id="UP000262004"/>
    </source>
</evidence>
<feature type="transmembrane region" description="Helical" evidence="16">
    <location>
        <begin position="255"/>
        <end position="278"/>
    </location>
</feature>
<keyword evidence="1 16" id="KW-0813">Transport</keyword>
<dbReference type="KEGG" id="htl:HPTL_1447"/>
<sequence>MSLRDRFHRWEPHFLPGGKWERWYPLYEMVETFLYWTNQPTKSAPHVRDAIDLKRMMSYVVVALLPAVLMACYNTGYQANLAVSAFGAEKGDWRGALYLALGFSFDPESVVGNFVLGFLHFLPIYLTTLVVGGLWEVLFAIVRKHEVNEGFLVTSMLYTLTMPPNAPLWLVALGISFGVVFGKEIFGGTGKNFLNPALTGRAFLFFAYPSAMSGDTVWVAVDGYARATPLGIGASEGMAGIAQAGYTWWDAFLGFIPGSLGETSALAILIGGLFLLYTKIASWRIVAGVAIGVIVTTLLFNWFGPENNPMAAMPWYWHFAVGGLMLAMFFMATDPVSASMTQAGRWIFGLLIGFMVVLIRVANPAFPEGAMLAVLFANVWAPFIDYLVMRWHLSRRERRYVQL</sequence>
<keyword evidence="13 16" id="KW-0830">Ubiquinone</keyword>
<comment type="subunit">
    <text evidence="16">Composed of six subunits; NqrA, NqrB, NqrC, NqrD, NqrE and NqrF.</text>
</comment>
<comment type="function">
    <text evidence="16">NQR complex catalyzes the reduction of ubiquinone-1 to ubiquinol by two successive reactions, coupled with the transport of Na(+) ions from the cytoplasm to the periplasm. NqrA to NqrE are probably involved in the second step, the conversion of ubisemiquinone to ubiquinol.</text>
</comment>
<dbReference type="HAMAP" id="MF_00426">
    <property type="entry name" value="NqrB"/>
    <property type="match status" value="1"/>
</dbReference>
<feature type="transmembrane region" description="Helical" evidence="16">
    <location>
        <begin position="123"/>
        <end position="142"/>
    </location>
</feature>
<dbReference type="Pfam" id="PF03116">
    <property type="entry name" value="NQR2_RnfD_RnfE"/>
    <property type="match status" value="1"/>
</dbReference>
<proteinExistence type="inferred from homology"/>
<evidence type="ECO:0000256" key="3">
    <source>
        <dbReference type="ARBA" id="ARBA00022519"/>
    </source>
</evidence>
<evidence type="ECO:0000256" key="6">
    <source>
        <dbReference type="ARBA" id="ARBA00022643"/>
    </source>
</evidence>
<comment type="cofactor">
    <cofactor evidence="16 17">
        <name>FMN</name>
        <dbReference type="ChEBI" id="CHEBI:58210"/>
    </cofactor>
</comment>
<evidence type="ECO:0000256" key="14">
    <source>
        <dbReference type="ARBA" id="ARBA00023136"/>
    </source>
</evidence>
<dbReference type="NCBIfam" id="TIGR01937">
    <property type="entry name" value="nqrB"/>
    <property type="match status" value="1"/>
</dbReference>
<dbReference type="Proteomes" id="UP000262004">
    <property type="component" value="Chromosome"/>
</dbReference>
<keyword evidence="9 16" id="KW-1133">Transmembrane helix</keyword>
<feature type="modified residue" description="FMN phosphoryl threonine" evidence="16 17">
    <location>
        <position position="228"/>
    </location>
</feature>
<dbReference type="GO" id="GO:0016655">
    <property type="term" value="F:oxidoreductase activity, acting on NAD(P)H, quinone or similar compound as acceptor"/>
    <property type="evidence" value="ECO:0007669"/>
    <property type="project" value="UniProtKB-UniRule"/>
</dbReference>
<reference evidence="18 19" key="1">
    <citation type="submission" date="2018-04" db="EMBL/GenBank/DDBJ databases">
        <title>Complete genome sequence of Hydrogenophilus thermoluteolus TH-1.</title>
        <authorList>
            <person name="Arai H."/>
        </authorList>
    </citation>
    <scope>NUCLEOTIDE SEQUENCE [LARGE SCALE GENOMIC DNA]</scope>
    <source>
        <strain evidence="18 19">TH-1</strain>
    </source>
</reference>
<evidence type="ECO:0000256" key="12">
    <source>
        <dbReference type="ARBA" id="ARBA00023065"/>
    </source>
</evidence>
<keyword evidence="7 16" id="KW-0812">Transmembrane</keyword>
<evidence type="ECO:0000256" key="8">
    <source>
        <dbReference type="ARBA" id="ARBA00022967"/>
    </source>
</evidence>
<dbReference type="InterPro" id="IPR004338">
    <property type="entry name" value="NqrB/RnfD"/>
</dbReference>